<reference evidence="2" key="1">
    <citation type="journal article" date="2019" name="Microbiol. Resour. Announc.">
        <title>Complete Genome Sequence of Rubrobacter xylanophilus Strain AA3-22, Isolated from Arima Onsen in Japan.</title>
        <authorList>
            <person name="Tomariguchi N."/>
            <person name="Miyazaki K."/>
        </authorList>
    </citation>
    <scope>NUCLEOTIDE SEQUENCE [LARGE SCALE GENOMIC DNA]</scope>
    <source>
        <strain evidence="2">AA3-22</strain>
    </source>
</reference>
<evidence type="ECO:0000313" key="3">
    <source>
        <dbReference type="Proteomes" id="UP000318065"/>
    </source>
</evidence>
<dbReference type="Proteomes" id="UP000318065">
    <property type="component" value="Chromosome"/>
</dbReference>
<feature type="region of interest" description="Disordered" evidence="1">
    <location>
        <begin position="54"/>
        <end position="110"/>
    </location>
</feature>
<evidence type="ECO:0000313" key="2">
    <source>
        <dbReference type="EMBL" id="BBL80909.1"/>
    </source>
</evidence>
<accession>A0A510HLP2</accession>
<dbReference type="AlphaFoldDB" id="A0A510HLP2"/>
<name>A0A510HLP2_9ACTN</name>
<protein>
    <submittedName>
        <fullName evidence="2">Uncharacterized protein</fullName>
    </submittedName>
</protein>
<keyword evidence="3" id="KW-1185">Reference proteome</keyword>
<organism evidence="2 3">
    <name type="scientific">Rubrobacter xylanophilus</name>
    <dbReference type="NCBI Taxonomy" id="49319"/>
    <lineage>
        <taxon>Bacteria</taxon>
        <taxon>Bacillati</taxon>
        <taxon>Actinomycetota</taxon>
        <taxon>Rubrobacteria</taxon>
        <taxon>Rubrobacterales</taxon>
        <taxon>Rubrobacteraceae</taxon>
        <taxon>Rubrobacter</taxon>
    </lineage>
</organism>
<gene>
    <name evidence="2" type="ORF">RxyAA322_27630</name>
</gene>
<feature type="compositionally biased region" description="Basic residues" evidence="1">
    <location>
        <begin position="78"/>
        <end position="99"/>
    </location>
</feature>
<sequence>MPEGTAPAPLRTVLGSTCQSVIRGSKTKAGFLDGEMVALGGRATPYNARLVQCTSSPMRTPTRPPEQGGTGEQGDHRRAPRRKAGDRRHRREVRHRPVRLNRIQQLQEQA</sequence>
<proteinExistence type="predicted"/>
<evidence type="ECO:0000256" key="1">
    <source>
        <dbReference type="SAM" id="MobiDB-lite"/>
    </source>
</evidence>
<dbReference type="EMBL" id="AP019791">
    <property type="protein sequence ID" value="BBL80909.1"/>
    <property type="molecule type" value="Genomic_DNA"/>
</dbReference>
<dbReference type="OrthoDB" id="9796561at2"/>